<comment type="caution">
    <text evidence="3">The sequence shown here is derived from an EMBL/GenBank/DDBJ whole genome shotgun (WGS) entry which is preliminary data.</text>
</comment>
<dbReference type="Pfam" id="PF17991">
    <property type="entry name" value="Thioredoxin_10"/>
    <property type="match status" value="1"/>
</dbReference>
<evidence type="ECO:0000259" key="2">
    <source>
        <dbReference type="PROSITE" id="PS51352"/>
    </source>
</evidence>
<protein>
    <recommendedName>
        <fullName evidence="2">Thioredoxin domain-containing protein</fullName>
    </recommendedName>
</protein>
<evidence type="ECO:0000313" key="3">
    <source>
        <dbReference type="EMBL" id="OGH66220.1"/>
    </source>
</evidence>
<keyword evidence="1" id="KW-0472">Membrane</keyword>
<feature type="transmembrane region" description="Helical" evidence="1">
    <location>
        <begin position="6"/>
        <end position="29"/>
    </location>
</feature>
<organism evidence="3 4">
    <name type="scientific">Candidatus Magasanikbacteria bacterium RIFCSPHIGHO2_02_FULL_47_14</name>
    <dbReference type="NCBI Taxonomy" id="1798680"/>
    <lineage>
        <taxon>Bacteria</taxon>
        <taxon>Candidatus Magasanikiibacteriota</taxon>
    </lineage>
</organism>
<dbReference type="PANTHER" id="PTHR42852">
    <property type="entry name" value="THIOL:DISULFIDE INTERCHANGE PROTEIN DSBE"/>
    <property type="match status" value="1"/>
</dbReference>
<dbReference type="PROSITE" id="PS51352">
    <property type="entry name" value="THIOREDOXIN_2"/>
    <property type="match status" value="1"/>
</dbReference>
<feature type="transmembrane region" description="Helical" evidence="1">
    <location>
        <begin position="123"/>
        <end position="143"/>
    </location>
</feature>
<feature type="transmembrane region" description="Helical" evidence="1">
    <location>
        <begin position="41"/>
        <end position="65"/>
    </location>
</feature>
<keyword evidence="1" id="KW-0812">Transmembrane</keyword>
<dbReference type="AlphaFoldDB" id="A0A1F6M3Q6"/>
<name>A0A1F6M3Q6_9BACT</name>
<feature type="domain" description="Thioredoxin" evidence="2">
    <location>
        <begin position="240"/>
        <end position="403"/>
    </location>
</feature>
<dbReference type="Pfam" id="PF13386">
    <property type="entry name" value="DsbD_2"/>
    <property type="match status" value="1"/>
</dbReference>
<dbReference type="Gene3D" id="2.60.120.260">
    <property type="entry name" value="Galactose-binding domain-like"/>
    <property type="match status" value="1"/>
</dbReference>
<proteinExistence type="predicted"/>
<gene>
    <name evidence="3" type="ORF">A3J66_04180</name>
</gene>
<dbReference type="Gene3D" id="3.40.30.10">
    <property type="entry name" value="Glutaredoxin"/>
    <property type="match status" value="1"/>
</dbReference>
<dbReference type="InterPro" id="IPR036249">
    <property type="entry name" value="Thioredoxin-like_sf"/>
</dbReference>
<accession>A0A1F6M3Q6</accession>
<keyword evidence="1" id="KW-1133">Transmembrane helix</keyword>
<dbReference type="GO" id="GO:0016491">
    <property type="term" value="F:oxidoreductase activity"/>
    <property type="evidence" value="ECO:0007669"/>
    <property type="project" value="InterPro"/>
</dbReference>
<feature type="transmembrane region" description="Helical" evidence="1">
    <location>
        <begin position="155"/>
        <end position="176"/>
    </location>
</feature>
<dbReference type="Pfam" id="PF08534">
    <property type="entry name" value="Redoxin"/>
    <property type="match status" value="1"/>
</dbReference>
<dbReference type="InterPro" id="IPR039447">
    <property type="entry name" value="UreH-like_TM_dom"/>
</dbReference>
<evidence type="ECO:0000256" key="1">
    <source>
        <dbReference type="SAM" id="Phobius"/>
    </source>
</evidence>
<dbReference type="InterPro" id="IPR041017">
    <property type="entry name" value="Thioredoxin_10"/>
</dbReference>
<dbReference type="PANTHER" id="PTHR42852:SF13">
    <property type="entry name" value="PROTEIN DIPZ"/>
    <property type="match status" value="1"/>
</dbReference>
<feature type="transmembrane region" description="Helical" evidence="1">
    <location>
        <begin position="197"/>
        <end position="213"/>
    </location>
</feature>
<dbReference type="STRING" id="1798680.A3J66_04180"/>
<dbReference type="EMBL" id="MFQB01000038">
    <property type="protein sequence ID" value="OGH66220.1"/>
    <property type="molecule type" value="Genomic_DNA"/>
</dbReference>
<sequence length="574" mass="63560">MTLLAISFFAGVLTVLAPCILPLLPIVIGRSVGGQHKYRPLIVSGSLAVAVVVFTLLLKASTAFINIPQGVWSAVSGGIIIVFGLVSLFPTLWEKISTRFKLLQGSNQLLGKSKSYAGVKGDVLLGLSLGPVFSSCSPTYFLILATVLPQSYATGIVYLVAYALGLSLVLLLVGYLGQRIVKRLNILSDAHGWFKRGLGILFIIVGIFIFTGTDKKLQASLIEKGFFDTTINFEQTLLTEKMKDEIPNMPQIPQDKSKQYPRYREIVKPSGFVNSDGVTLGELVGKKVILLDFMTYSCINCQRTFPYLNAWYEKYKDQGLEIVGIHTPEFAFEHKKENVEEAAQEFGLKFPLVLDNDYATWGAYSNRYWPRKYLIDIDGYIVYDHIGEGKYDVTERKVQELLKEREVRLSEGMKISSDITEPSDVEVPVGVGSPETYFGLARNNNLGVAVSEKDGVVTFVEPDQVRANRIYLVGDWKVTDEYVQAVSPDAKIVYKYRAQKVFLVAAAQDKVNATILVDGKPVGQRAGEDVDGGQLQVQNEQLYRIIEDPVGSAEHTLEILIQSPGLQAYAFTFG</sequence>
<dbReference type="Proteomes" id="UP000176282">
    <property type="component" value="Unassembled WGS sequence"/>
</dbReference>
<dbReference type="InterPro" id="IPR013766">
    <property type="entry name" value="Thioredoxin_domain"/>
</dbReference>
<dbReference type="SUPFAM" id="SSF52833">
    <property type="entry name" value="Thioredoxin-like"/>
    <property type="match status" value="1"/>
</dbReference>
<evidence type="ECO:0000313" key="4">
    <source>
        <dbReference type="Proteomes" id="UP000176282"/>
    </source>
</evidence>
<dbReference type="InterPro" id="IPR050553">
    <property type="entry name" value="Thioredoxin_ResA/DsbE_sf"/>
</dbReference>
<reference evidence="3 4" key="1">
    <citation type="journal article" date="2016" name="Nat. Commun.">
        <title>Thousands of microbial genomes shed light on interconnected biogeochemical processes in an aquifer system.</title>
        <authorList>
            <person name="Anantharaman K."/>
            <person name="Brown C.T."/>
            <person name="Hug L.A."/>
            <person name="Sharon I."/>
            <person name="Castelle C.J."/>
            <person name="Probst A.J."/>
            <person name="Thomas B.C."/>
            <person name="Singh A."/>
            <person name="Wilkins M.J."/>
            <person name="Karaoz U."/>
            <person name="Brodie E.L."/>
            <person name="Williams K.H."/>
            <person name="Hubbard S.S."/>
            <person name="Banfield J.F."/>
        </authorList>
    </citation>
    <scope>NUCLEOTIDE SEQUENCE [LARGE SCALE GENOMIC DNA]</scope>
</reference>
<feature type="transmembrane region" description="Helical" evidence="1">
    <location>
        <begin position="71"/>
        <end position="93"/>
    </location>
</feature>
<dbReference type="InterPro" id="IPR013740">
    <property type="entry name" value="Redoxin"/>
</dbReference>